<sequence length="142" mass="15307">MTIQIDGLTVDQTSAIGLGGIITITITITITGTDGPHSFGSFDTGHKIGDFNNKPDGNNGNAENLAENKTSVDNYASVMQGEIPKGFWLDNEKVMTEVVVTFEINGGGKGNDRTGERKENAEVKSLTEAYKNWKRIKGEIAE</sequence>
<reference evidence="1 2" key="1">
    <citation type="submission" date="2018-12" db="EMBL/GenBank/DDBJ databases">
        <authorList>
            <consortium name="Pathogen Informatics"/>
        </authorList>
    </citation>
    <scope>NUCLEOTIDE SEQUENCE [LARGE SCALE GENOMIC DNA]</scope>
    <source>
        <strain evidence="1 2">NCTC13098</strain>
    </source>
</reference>
<dbReference type="Proteomes" id="UP000274346">
    <property type="component" value="Chromosome"/>
</dbReference>
<protein>
    <submittedName>
        <fullName evidence="1">Colicin-A</fullName>
    </submittedName>
</protein>
<evidence type="ECO:0000313" key="1">
    <source>
        <dbReference type="EMBL" id="VDR24482.1"/>
    </source>
</evidence>
<accession>A0A3P8KSF3</accession>
<organism evidence="1 2">
    <name type="scientific">Raoultella terrigena</name>
    <name type="common">Klebsiella terrigena</name>
    <dbReference type="NCBI Taxonomy" id="577"/>
    <lineage>
        <taxon>Bacteria</taxon>
        <taxon>Pseudomonadati</taxon>
        <taxon>Pseudomonadota</taxon>
        <taxon>Gammaproteobacteria</taxon>
        <taxon>Enterobacterales</taxon>
        <taxon>Enterobacteriaceae</taxon>
        <taxon>Klebsiella/Raoultella group</taxon>
        <taxon>Raoultella</taxon>
    </lineage>
</organism>
<name>A0A3P8KSF3_RAOTE</name>
<evidence type="ECO:0000313" key="2">
    <source>
        <dbReference type="Proteomes" id="UP000274346"/>
    </source>
</evidence>
<dbReference type="EMBL" id="LR131271">
    <property type="protein sequence ID" value="VDR24482.1"/>
    <property type="molecule type" value="Genomic_DNA"/>
</dbReference>
<dbReference type="KEGG" id="rtg:NCTC13098_00776"/>
<proteinExistence type="predicted"/>
<dbReference type="AlphaFoldDB" id="A0A3P8KSF3"/>
<gene>
    <name evidence="1" type="primary">caa_2</name>
    <name evidence="1" type="ORF">NCTC13098_00776</name>
</gene>